<comment type="caution">
    <text evidence="2">The sequence shown here is derived from an EMBL/GenBank/DDBJ whole genome shotgun (WGS) entry which is preliminary data.</text>
</comment>
<evidence type="ECO:0000313" key="2">
    <source>
        <dbReference type="EMBL" id="KAK2872764.1"/>
    </source>
</evidence>
<evidence type="ECO:0000256" key="1">
    <source>
        <dbReference type="SAM" id="MobiDB-lite"/>
    </source>
</evidence>
<name>A0AA88TFH0_9TELE</name>
<protein>
    <submittedName>
        <fullName evidence="2">Uncharacterized protein</fullName>
    </submittedName>
</protein>
<reference evidence="2" key="1">
    <citation type="submission" date="2023-08" db="EMBL/GenBank/DDBJ databases">
        <title>Chromosome-level Genome Assembly of mud carp (Cirrhinus molitorella).</title>
        <authorList>
            <person name="Liu H."/>
        </authorList>
    </citation>
    <scope>NUCLEOTIDE SEQUENCE</scope>
    <source>
        <strain evidence="2">Prfri</strain>
        <tissue evidence="2">Muscle</tissue>
    </source>
</reference>
<proteinExistence type="predicted"/>
<gene>
    <name evidence="2" type="ORF">Q8A67_022661</name>
</gene>
<sequence length="68" mass="7019">MSSATEKPSASLSHLFSSPLPSSSRLLLHPASPSALYLWSGLALGLSVFSSIEVGEFPVSASNLQDSA</sequence>
<accession>A0AA88TFH0</accession>
<organism evidence="2 3">
    <name type="scientific">Cirrhinus molitorella</name>
    <name type="common">mud carp</name>
    <dbReference type="NCBI Taxonomy" id="172907"/>
    <lineage>
        <taxon>Eukaryota</taxon>
        <taxon>Metazoa</taxon>
        <taxon>Chordata</taxon>
        <taxon>Craniata</taxon>
        <taxon>Vertebrata</taxon>
        <taxon>Euteleostomi</taxon>
        <taxon>Actinopterygii</taxon>
        <taxon>Neopterygii</taxon>
        <taxon>Teleostei</taxon>
        <taxon>Ostariophysi</taxon>
        <taxon>Cypriniformes</taxon>
        <taxon>Cyprinidae</taxon>
        <taxon>Labeoninae</taxon>
        <taxon>Labeonini</taxon>
        <taxon>Cirrhinus</taxon>
    </lineage>
</organism>
<dbReference type="Proteomes" id="UP001187343">
    <property type="component" value="Unassembled WGS sequence"/>
</dbReference>
<evidence type="ECO:0000313" key="3">
    <source>
        <dbReference type="Proteomes" id="UP001187343"/>
    </source>
</evidence>
<dbReference type="EMBL" id="JAUYZG010000022">
    <property type="protein sequence ID" value="KAK2872764.1"/>
    <property type="molecule type" value="Genomic_DNA"/>
</dbReference>
<keyword evidence="3" id="KW-1185">Reference proteome</keyword>
<dbReference type="AlphaFoldDB" id="A0AA88TFH0"/>
<feature type="compositionally biased region" description="Low complexity" evidence="1">
    <location>
        <begin position="8"/>
        <end position="22"/>
    </location>
</feature>
<feature type="region of interest" description="Disordered" evidence="1">
    <location>
        <begin position="1"/>
        <end position="22"/>
    </location>
</feature>